<dbReference type="InterPro" id="IPR003838">
    <property type="entry name" value="ABC3_permease_C"/>
</dbReference>
<reference evidence="10" key="2">
    <citation type="submission" date="2020-09" db="EMBL/GenBank/DDBJ databases">
        <authorList>
            <person name="Sun Q."/>
            <person name="Kim S."/>
        </authorList>
    </citation>
    <scope>NUCLEOTIDE SEQUENCE</scope>
    <source>
        <strain evidence="10">KCTC 32513</strain>
    </source>
</reference>
<evidence type="ECO:0000259" key="8">
    <source>
        <dbReference type="Pfam" id="PF02687"/>
    </source>
</evidence>
<dbReference type="Pfam" id="PF12704">
    <property type="entry name" value="MacB_PCD"/>
    <property type="match status" value="1"/>
</dbReference>
<evidence type="ECO:0000256" key="7">
    <source>
        <dbReference type="SAM" id="Phobius"/>
    </source>
</evidence>
<protein>
    <submittedName>
        <fullName evidence="10">Multidrug ABC transporter substrate-binding protein</fullName>
    </submittedName>
</protein>
<keyword evidence="4 7" id="KW-1133">Transmembrane helix</keyword>
<comment type="caution">
    <text evidence="10">The sequence shown here is derived from an EMBL/GenBank/DDBJ whole genome shotgun (WGS) entry which is preliminary data.</text>
</comment>
<dbReference type="InterPro" id="IPR025857">
    <property type="entry name" value="MacB_PCD"/>
</dbReference>
<feature type="domain" description="MacB-like periplasmic core" evidence="9">
    <location>
        <begin position="18"/>
        <end position="227"/>
    </location>
</feature>
<dbReference type="GO" id="GO:0005886">
    <property type="term" value="C:plasma membrane"/>
    <property type="evidence" value="ECO:0007669"/>
    <property type="project" value="UniProtKB-SubCell"/>
</dbReference>
<name>A0A8J3CPX8_9PROT</name>
<keyword evidence="5 7" id="KW-0472">Membrane</keyword>
<feature type="transmembrane region" description="Helical" evidence="7">
    <location>
        <begin position="20"/>
        <end position="39"/>
    </location>
</feature>
<evidence type="ECO:0000256" key="2">
    <source>
        <dbReference type="ARBA" id="ARBA00022475"/>
    </source>
</evidence>
<dbReference type="RefSeq" id="WP_189496228.1">
    <property type="nucleotide sequence ID" value="NZ_BMZH01000003.1"/>
</dbReference>
<dbReference type="GO" id="GO:0022857">
    <property type="term" value="F:transmembrane transporter activity"/>
    <property type="evidence" value="ECO:0007669"/>
    <property type="project" value="TreeGrafter"/>
</dbReference>
<feature type="transmembrane region" description="Helical" evidence="7">
    <location>
        <begin position="278"/>
        <end position="305"/>
    </location>
</feature>
<accession>A0A8J3CPX8</accession>
<dbReference type="InterPro" id="IPR050250">
    <property type="entry name" value="Macrolide_Exporter_MacB"/>
</dbReference>
<keyword evidence="11" id="KW-1185">Reference proteome</keyword>
<sequence length="411" mass="44640">MKLLKLAFSSLLERKMRSLLTMLGIIIGVAAVYAMLVIGNGAKDQIMDSLGGINSRSISLSPNWTRGRASNRKPYRRFTETDVEQIRGIRGAEAVSGMINSSESVVVPGTDSQSDIRGTDQDYLATNDMTLSAGRNLNPEDLEFSRTVALLGSSASERLFGKSYPIGATVVIKRIPFEVVGVLETYEAQWSRGNDENDFIIIPRSTMRARISGDDWLVKNKVDNIQVVGETTESLTFIETEVDSILRRSRNLSAADAPDFRIFNFSANRQQQAQGQQMFTILLASIGVITLIVGGVGVMNIMLVSVAERTREIGLRMSVGARGSDILLQFLVEALVLCAIGGAIGLAIGYGAGEFVERSSSVGNESVLKIRHSLPTAMLAFGSALFTGIVFGFLPARRASRLNPVEALRHE</sequence>
<evidence type="ECO:0000313" key="11">
    <source>
        <dbReference type="Proteomes" id="UP000634004"/>
    </source>
</evidence>
<feature type="transmembrane region" description="Helical" evidence="7">
    <location>
        <begin position="326"/>
        <end position="352"/>
    </location>
</feature>
<reference evidence="10" key="1">
    <citation type="journal article" date="2014" name="Int. J. Syst. Evol. Microbiol.">
        <title>Complete genome sequence of Corynebacterium casei LMG S-19264T (=DSM 44701T), isolated from a smear-ripened cheese.</title>
        <authorList>
            <consortium name="US DOE Joint Genome Institute (JGI-PGF)"/>
            <person name="Walter F."/>
            <person name="Albersmeier A."/>
            <person name="Kalinowski J."/>
            <person name="Ruckert C."/>
        </authorList>
    </citation>
    <scope>NUCLEOTIDE SEQUENCE</scope>
    <source>
        <strain evidence="10">KCTC 32513</strain>
    </source>
</reference>
<dbReference type="Proteomes" id="UP000634004">
    <property type="component" value="Unassembled WGS sequence"/>
</dbReference>
<evidence type="ECO:0000259" key="9">
    <source>
        <dbReference type="Pfam" id="PF12704"/>
    </source>
</evidence>
<dbReference type="EMBL" id="BMZH01000003">
    <property type="protein sequence ID" value="GHA89606.1"/>
    <property type="molecule type" value="Genomic_DNA"/>
</dbReference>
<dbReference type="Pfam" id="PF02687">
    <property type="entry name" value="FtsX"/>
    <property type="match status" value="1"/>
</dbReference>
<evidence type="ECO:0000313" key="10">
    <source>
        <dbReference type="EMBL" id="GHA89606.1"/>
    </source>
</evidence>
<organism evidence="10 11">
    <name type="scientific">Algimonas arctica</name>
    <dbReference type="NCBI Taxonomy" id="1479486"/>
    <lineage>
        <taxon>Bacteria</taxon>
        <taxon>Pseudomonadati</taxon>
        <taxon>Pseudomonadota</taxon>
        <taxon>Alphaproteobacteria</taxon>
        <taxon>Maricaulales</taxon>
        <taxon>Robiginitomaculaceae</taxon>
        <taxon>Algimonas</taxon>
    </lineage>
</organism>
<dbReference type="PANTHER" id="PTHR30572:SF4">
    <property type="entry name" value="ABC TRANSPORTER PERMEASE YTRF"/>
    <property type="match status" value="1"/>
</dbReference>
<keyword evidence="2" id="KW-1003">Cell membrane</keyword>
<gene>
    <name evidence="10" type="ORF">GCM10009069_10950</name>
</gene>
<keyword evidence="3 7" id="KW-0812">Transmembrane</keyword>
<feature type="transmembrane region" description="Helical" evidence="7">
    <location>
        <begin position="372"/>
        <end position="394"/>
    </location>
</feature>
<comment type="subcellular location">
    <subcellularLocation>
        <location evidence="1">Cell membrane</location>
        <topology evidence="1">Multi-pass membrane protein</topology>
    </subcellularLocation>
</comment>
<evidence type="ECO:0000256" key="4">
    <source>
        <dbReference type="ARBA" id="ARBA00022989"/>
    </source>
</evidence>
<evidence type="ECO:0000256" key="1">
    <source>
        <dbReference type="ARBA" id="ARBA00004651"/>
    </source>
</evidence>
<evidence type="ECO:0000256" key="3">
    <source>
        <dbReference type="ARBA" id="ARBA00022692"/>
    </source>
</evidence>
<dbReference type="PANTHER" id="PTHR30572">
    <property type="entry name" value="MEMBRANE COMPONENT OF TRANSPORTER-RELATED"/>
    <property type="match status" value="1"/>
</dbReference>
<comment type="similarity">
    <text evidence="6">Belongs to the ABC-4 integral membrane protein family.</text>
</comment>
<feature type="domain" description="ABC3 transporter permease C-terminal" evidence="8">
    <location>
        <begin position="285"/>
        <end position="404"/>
    </location>
</feature>
<proteinExistence type="inferred from homology"/>
<evidence type="ECO:0000256" key="6">
    <source>
        <dbReference type="ARBA" id="ARBA00038076"/>
    </source>
</evidence>
<evidence type="ECO:0000256" key="5">
    <source>
        <dbReference type="ARBA" id="ARBA00023136"/>
    </source>
</evidence>
<dbReference type="AlphaFoldDB" id="A0A8J3CPX8"/>